<organism evidence="1 2">
    <name type="scientific">Pedobacter rhizosphaerae</name>
    <dbReference type="NCBI Taxonomy" id="390241"/>
    <lineage>
        <taxon>Bacteria</taxon>
        <taxon>Pseudomonadati</taxon>
        <taxon>Bacteroidota</taxon>
        <taxon>Sphingobacteriia</taxon>
        <taxon>Sphingobacteriales</taxon>
        <taxon>Sphingobacteriaceae</taxon>
        <taxon>Pedobacter</taxon>
    </lineage>
</organism>
<accession>A0A1H9RMX1</accession>
<sequence length="82" mass="9792">MRDYQKLEVWKKAHEMVLFIYSDILPMFPSSEKYDLYSHVKRAVYPVPLNIVKGAGRRTELDFPVFWAWHQALVMKLNTLAY</sequence>
<evidence type="ECO:0000313" key="2">
    <source>
        <dbReference type="Proteomes" id="UP000199572"/>
    </source>
</evidence>
<gene>
    <name evidence="1" type="ORF">SAMN04488023_11539</name>
</gene>
<dbReference type="InterPro" id="IPR036583">
    <property type="entry name" value="23S_rRNA_IVS_sf"/>
</dbReference>
<name>A0A1H9RMX1_9SPHI</name>
<keyword evidence="2" id="KW-1185">Reference proteome</keyword>
<dbReference type="SUPFAM" id="SSF158446">
    <property type="entry name" value="IVS-encoded protein-like"/>
    <property type="match status" value="1"/>
</dbReference>
<protein>
    <submittedName>
        <fullName evidence="1">Four helix bundle protein</fullName>
    </submittedName>
</protein>
<reference evidence="1 2" key="1">
    <citation type="submission" date="2016-10" db="EMBL/GenBank/DDBJ databases">
        <authorList>
            <person name="de Groot N.N."/>
        </authorList>
    </citation>
    <scope>NUCLEOTIDE SEQUENCE [LARGE SCALE GENOMIC DNA]</scope>
    <source>
        <strain evidence="1 2">DSM 18610</strain>
    </source>
</reference>
<dbReference type="STRING" id="390241.SAMN04488023_11539"/>
<dbReference type="Pfam" id="PF05635">
    <property type="entry name" value="23S_rRNA_IVP"/>
    <property type="match status" value="1"/>
</dbReference>
<evidence type="ECO:0000313" key="1">
    <source>
        <dbReference type="EMBL" id="SER74072.1"/>
    </source>
</evidence>
<dbReference type="Proteomes" id="UP000199572">
    <property type="component" value="Unassembled WGS sequence"/>
</dbReference>
<proteinExistence type="predicted"/>
<dbReference type="Gene3D" id="1.20.1440.60">
    <property type="entry name" value="23S rRNA-intervening sequence"/>
    <property type="match status" value="1"/>
</dbReference>
<dbReference type="AlphaFoldDB" id="A0A1H9RMX1"/>
<dbReference type="NCBIfam" id="TIGR02436">
    <property type="entry name" value="four helix bundle protein"/>
    <property type="match status" value="1"/>
</dbReference>
<dbReference type="InterPro" id="IPR012657">
    <property type="entry name" value="23S_rRNA-intervening_sequence"/>
</dbReference>
<dbReference type="EMBL" id="FOGG01000015">
    <property type="protein sequence ID" value="SER74072.1"/>
    <property type="molecule type" value="Genomic_DNA"/>
</dbReference>